<gene>
    <name evidence="15" type="primary">LOC103357639</name>
</gene>
<keyword evidence="11" id="KW-0472">Membrane</keyword>
<evidence type="ECO:0000256" key="9">
    <source>
        <dbReference type="ARBA" id="ARBA00023034"/>
    </source>
</evidence>
<dbReference type="GO" id="GO:0006493">
    <property type="term" value="P:protein O-linked glycosylation"/>
    <property type="evidence" value="ECO:0007669"/>
    <property type="project" value="TreeGrafter"/>
</dbReference>
<dbReference type="GO" id="GO:0008499">
    <property type="term" value="F:N-acetyl-beta-D-glucosaminide beta-(1,3)-galactosyltransferase activity"/>
    <property type="evidence" value="ECO:0007669"/>
    <property type="project" value="TreeGrafter"/>
</dbReference>
<dbReference type="FunFam" id="3.90.550.50:FF:000001">
    <property type="entry name" value="Hexosyltransferase"/>
    <property type="match status" value="1"/>
</dbReference>
<comment type="similarity">
    <text evidence="3 13">Belongs to the glycosyltransferase 31 family.</text>
</comment>
<evidence type="ECO:0000313" key="15">
    <source>
        <dbReference type="RefSeq" id="XP_008280493.1"/>
    </source>
</evidence>
<accession>A0A9Y4JX57</accession>
<dbReference type="GeneID" id="103357639"/>
<keyword evidence="5" id="KW-0808">Transferase</keyword>
<keyword evidence="8" id="KW-1133">Transmembrane helix</keyword>
<dbReference type="InterPro" id="IPR002659">
    <property type="entry name" value="Glyco_trans_31"/>
</dbReference>
<keyword evidence="4 13" id="KW-0328">Glycosyltransferase</keyword>
<evidence type="ECO:0000256" key="2">
    <source>
        <dbReference type="ARBA" id="ARBA00004922"/>
    </source>
</evidence>
<dbReference type="Gene3D" id="3.90.550.50">
    <property type="match status" value="1"/>
</dbReference>
<comment type="pathway">
    <text evidence="2">Protein modification; protein glycosylation.</text>
</comment>
<dbReference type="Proteomes" id="UP000694891">
    <property type="component" value="Unplaced"/>
</dbReference>
<protein>
    <recommendedName>
        <fullName evidence="13">Hexosyltransferase</fullName>
        <ecNumber evidence="13">2.4.1.-</ecNumber>
    </recommendedName>
</protein>
<dbReference type="EC" id="2.4.1.-" evidence="13"/>
<evidence type="ECO:0000256" key="6">
    <source>
        <dbReference type="ARBA" id="ARBA00022692"/>
    </source>
</evidence>
<keyword evidence="6" id="KW-0812">Transmembrane</keyword>
<evidence type="ECO:0000256" key="4">
    <source>
        <dbReference type="ARBA" id="ARBA00022676"/>
    </source>
</evidence>
<dbReference type="PANTHER" id="PTHR11214:SF115">
    <property type="entry name" value="HEXOSYLTRANSFERASE"/>
    <property type="match status" value="1"/>
</dbReference>
<dbReference type="RefSeq" id="XP_008280493.1">
    <property type="nucleotide sequence ID" value="XM_008282271.1"/>
</dbReference>
<evidence type="ECO:0000256" key="10">
    <source>
        <dbReference type="ARBA" id="ARBA00023098"/>
    </source>
</evidence>
<evidence type="ECO:0000256" key="3">
    <source>
        <dbReference type="ARBA" id="ARBA00008661"/>
    </source>
</evidence>
<sequence>MQRHPPSNFSSAACRLEVKTVSCKTILRLLKMPENSAIKGEKTLSTRARRCFCFSMLLLVTTTSLLIFNNSDLQVPYPLTFWTTSSWSSQSYNNVTTSLDRYFVAYPHRYHFIRDEPHRCLQESPFLVLMVPVGPHNREARDIIRSTWGKETTVLGRTVSLYFLLGLSKEENGTKDLQEQIFQESRRHRDILQSDFLDSYNNLTIKTMVMFEWLSTHCPNTSYAMKVDSDVFLNVQNLVDMLLKARKHLYLTGMTVWGAPVLRDPTSKWFLPYSAYPDPTYPMYALGMAYVFSLDLPKKILAASAHVRAIYIEDVYVGLCMRHLGITPTNPPHSGLFRNEVPFLKSSCYWTSVITTLLENSQQLSDVWRTYQTQVQSDC</sequence>
<name>A0A9Y4JX57_9TELE</name>
<dbReference type="PANTHER" id="PTHR11214">
    <property type="entry name" value="BETA-1,3-N-ACETYLGLUCOSAMINYLTRANSFERASE"/>
    <property type="match status" value="1"/>
</dbReference>
<organism evidence="14 15">
    <name type="scientific">Stegastes partitus</name>
    <name type="common">bicolor damselfish</name>
    <dbReference type="NCBI Taxonomy" id="144197"/>
    <lineage>
        <taxon>Eukaryota</taxon>
        <taxon>Metazoa</taxon>
        <taxon>Chordata</taxon>
        <taxon>Craniata</taxon>
        <taxon>Vertebrata</taxon>
        <taxon>Euteleostomi</taxon>
        <taxon>Actinopterygii</taxon>
        <taxon>Neopterygii</taxon>
        <taxon>Teleostei</taxon>
        <taxon>Neoteleostei</taxon>
        <taxon>Acanthomorphata</taxon>
        <taxon>Ovalentaria</taxon>
        <taxon>Pomacentridae</taxon>
        <taxon>Stegastes</taxon>
    </lineage>
</organism>
<evidence type="ECO:0000256" key="7">
    <source>
        <dbReference type="ARBA" id="ARBA00022968"/>
    </source>
</evidence>
<evidence type="ECO:0000256" key="11">
    <source>
        <dbReference type="ARBA" id="ARBA00023136"/>
    </source>
</evidence>
<comment type="subcellular location">
    <subcellularLocation>
        <location evidence="1 13">Golgi apparatus membrane</location>
        <topology evidence="1 13">Single-pass type II membrane protein</topology>
    </subcellularLocation>
</comment>
<dbReference type="Pfam" id="PF01762">
    <property type="entry name" value="Galactosyl_T"/>
    <property type="match status" value="1"/>
</dbReference>
<reference evidence="15" key="1">
    <citation type="submission" date="2025-08" db="UniProtKB">
        <authorList>
            <consortium name="RefSeq"/>
        </authorList>
    </citation>
    <scope>IDENTIFICATION</scope>
</reference>
<dbReference type="GO" id="GO:0000139">
    <property type="term" value="C:Golgi membrane"/>
    <property type="evidence" value="ECO:0007669"/>
    <property type="project" value="UniProtKB-SubCell"/>
</dbReference>
<keyword evidence="7" id="KW-0735">Signal-anchor</keyword>
<evidence type="ECO:0000256" key="8">
    <source>
        <dbReference type="ARBA" id="ARBA00022989"/>
    </source>
</evidence>
<keyword evidence="12" id="KW-0325">Glycoprotein</keyword>
<evidence type="ECO:0000313" key="14">
    <source>
        <dbReference type="Proteomes" id="UP000694891"/>
    </source>
</evidence>
<dbReference type="AlphaFoldDB" id="A0A9Y4JX57"/>
<evidence type="ECO:0000256" key="12">
    <source>
        <dbReference type="ARBA" id="ARBA00023180"/>
    </source>
</evidence>
<keyword evidence="14" id="KW-1185">Reference proteome</keyword>
<proteinExistence type="inferred from homology"/>
<evidence type="ECO:0000256" key="1">
    <source>
        <dbReference type="ARBA" id="ARBA00004323"/>
    </source>
</evidence>
<evidence type="ECO:0000256" key="5">
    <source>
        <dbReference type="ARBA" id="ARBA00022679"/>
    </source>
</evidence>
<keyword evidence="9 13" id="KW-0333">Golgi apparatus</keyword>
<dbReference type="GO" id="GO:0006629">
    <property type="term" value="P:lipid metabolic process"/>
    <property type="evidence" value="ECO:0007669"/>
    <property type="project" value="UniProtKB-KW"/>
</dbReference>
<keyword evidence="10" id="KW-0443">Lipid metabolism</keyword>
<evidence type="ECO:0000256" key="13">
    <source>
        <dbReference type="RuleBase" id="RU363063"/>
    </source>
</evidence>